<keyword evidence="3" id="KW-1185">Reference proteome</keyword>
<feature type="compositionally biased region" description="Basic and acidic residues" evidence="1">
    <location>
        <begin position="1"/>
        <end position="14"/>
    </location>
</feature>
<feature type="region of interest" description="Disordered" evidence="1">
    <location>
        <begin position="43"/>
        <end position="88"/>
    </location>
</feature>
<sequence length="88" mass="9526">MSVDRALEAPRADEGGGGGGGRRQMSFCLTYCGKPRLCNLRARARRRRLTVSPRAGIHNAGKDEQHGRQGPQSVAPTRTRYPGPDSGH</sequence>
<organism evidence="2 3">
    <name type="scientific">Pleurodeles waltl</name>
    <name type="common">Iberian ribbed newt</name>
    <dbReference type="NCBI Taxonomy" id="8319"/>
    <lineage>
        <taxon>Eukaryota</taxon>
        <taxon>Metazoa</taxon>
        <taxon>Chordata</taxon>
        <taxon>Craniata</taxon>
        <taxon>Vertebrata</taxon>
        <taxon>Euteleostomi</taxon>
        <taxon>Amphibia</taxon>
        <taxon>Batrachia</taxon>
        <taxon>Caudata</taxon>
        <taxon>Salamandroidea</taxon>
        <taxon>Salamandridae</taxon>
        <taxon>Pleurodelinae</taxon>
        <taxon>Pleurodeles</taxon>
    </lineage>
</organism>
<evidence type="ECO:0000313" key="3">
    <source>
        <dbReference type="Proteomes" id="UP001066276"/>
    </source>
</evidence>
<protein>
    <submittedName>
        <fullName evidence="2">Uncharacterized protein</fullName>
    </submittedName>
</protein>
<evidence type="ECO:0000256" key="1">
    <source>
        <dbReference type="SAM" id="MobiDB-lite"/>
    </source>
</evidence>
<dbReference type="AlphaFoldDB" id="A0AAV7T0F5"/>
<comment type="caution">
    <text evidence="2">The sequence shown here is derived from an EMBL/GenBank/DDBJ whole genome shotgun (WGS) entry which is preliminary data.</text>
</comment>
<evidence type="ECO:0000313" key="2">
    <source>
        <dbReference type="EMBL" id="KAJ1169646.1"/>
    </source>
</evidence>
<dbReference type="Proteomes" id="UP001066276">
    <property type="component" value="Chromosome 4_1"/>
</dbReference>
<reference evidence="2" key="1">
    <citation type="journal article" date="2022" name="bioRxiv">
        <title>Sequencing and chromosome-scale assembly of the giantPleurodeles waltlgenome.</title>
        <authorList>
            <person name="Brown T."/>
            <person name="Elewa A."/>
            <person name="Iarovenko S."/>
            <person name="Subramanian E."/>
            <person name="Araus A.J."/>
            <person name="Petzold A."/>
            <person name="Susuki M."/>
            <person name="Suzuki K.-i.T."/>
            <person name="Hayashi T."/>
            <person name="Toyoda A."/>
            <person name="Oliveira C."/>
            <person name="Osipova E."/>
            <person name="Leigh N.D."/>
            <person name="Simon A."/>
            <person name="Yun M.H."/>
        </authorList>
    </citation>
    <scope>NUCLEOTIDE SEQUENCE</scope>
    <source>
        <strain evidence="2">20211129_DDA</strain>
        <tissue evidence="2">Liver</tissue>
    </source>
</reference>
<feature type="region of interest" description="Disordered" evidence="1">
    <location>
        <begin position="1"/>
        <end position="25"/>
    </location>
</feature>
<name>A0AAV7T0F5_PLEWA</name>
<proteinExistence type="predicted"/>
<accession>A0AAV7T0F5</accession>
<gene>
    <name evidence="2" type="ORF">NDU88_001537</name>
</gene>
<dbReference type="EMBL" id="JANPWB010000007">
    <property type="protein sequence ID" value="KAJ1169646.1"/>
    <property type="molecule type" value="Genomic_DNA"/>
</dbReference>